<dbReference type="AlphaFoldDB" id="A0A5P1EXH5"/>
<gene>
    <name evidence="1" type="ORF">A4U43_C05F16660</name>
    <name evidence="2" type="ORF">A4U43_C05F16690</name>
</gene>
<dbReference type="EMBL" id="CM007385">
    <property type="protein sequence ID" value="ONK68852.1"/>
    <property type="molecule type" value="Genomic_DNA"/>
</dbReference>
<dbReference type="OrthoDB" id="1932843at2759"/>
<reference evidence="1" key="1">
    <citation type="submission" date="2016-10" db="EMBL/GenBank/DDBJ databases">
        <title>The evolution of sex chromosomes in Asparagus.</title>
        <authorList>
            <person name="Leebens-Mack J."/>
            <person name="Bowers J."/>
            <person name="Harkess A."/>
            <person name="Ayyampalayam S."/>
        </authorList>
    </citation>
    <scope>NUCLEOTIDE SEQUENCE [LARGE SCALE GENOMIC DNA]</scope>
    <source>
        <tissue evidence="1">Spear</tissue>
    </source>
</reference>
<protein>
    <submittedName>
        <fullName evidence="1">Uncharacterized protein</fullName>
    </submittedName>
</protein>
<evidence type="ECO:0000313" key="3">
    <source>
        <dbReference type="Proteomes" id="UP000243459"/>
    </source>
</evidence>
<dbReference type="EMBL" id="CM007385">
    <property type="protein sequence ID" value="ONK68850.1"/>
    <property type="molecule type" value="Genomic_DNA"/>
</dbReference>
<dbReference type="Proteomes" id="UP000243459">
    <property type="component" value="Chromosome 5"/>
</dbReference>
<reference evidence="3" key="2">
    <citation type="journal article" date="2017" name="Nat. Commun.">
        <title>The asparagus genome sheds light on the origin and evolution of a young Y chromosome.</title>
        <authorList>
            <person name="Harkess A."/>
            <person name="Zhou J."/>
            <person name="Xu C."/>
            <person name="Bowers J.E."/>
            <person name="Van der Hulst R."/>
            <person name="Ayyampalayam S."/>
            <person name="Mercati F."/>
            <person name="Riccardi P."/>
            <person name="McKain M.R."/>
            <person name="Kakrana A."/>
            <person name="Tang H."/>
            <person name="Ray J."/>
            <person name="Groenendijk J."/>
            <person name="Arikit S."/>
            <person name="Mathioni S.M."/>
            <person name="Nakano M."/>
            <person name="Shan H."/>
            <person name="Telgmann-Rauber A."/>
            <person name="Kanno A."/>
            <person name="Yue Z."/>
            <person name="Chen H."/>
            <person name="Li W."/>
            <person name="Chen Y."/>
            <person name="Xu X."/>
            <person name="Zhang Y."/>
            <person name="Luo S."/>
            <person name="Chen H."/>
            <person name="Gao J."/>
            <person name="Mao Z."/>
            <person name="Pires J.C."/>
            <person name="Luo M."/>
            <person name="Kudrna D."/>
            <person name="Wing R.A."/>
            <person name="Meyers B.C."/>
            <person name="Yi K."/>
            <person name="Kong H."/>
            <person name="Lavrijsen P."/>
            <person name="Sunseri F."/>
            <person name="Falavigna A."/>
            <person name="Ye Y."/>
            <person name="Leebens-Mack J.H."/>
            <person name="Chen G."/>
        </authorList>
    </citation>
    <scope>NUCLEOTIDE SEQUENCE [LARGE SCALE GENOMIC DNA]</scope>
    <source>
        <strain evidence="3">cv. DH0086</strain>
    </source>
</reference>
<sequence length="96" mass="10837">MSITVFSGDTSGPVLYTVNLPEDGNCKDLIQALGYTCFLKDNETLYVVKVYADQVLHLDDTLAISLIRDCDRVIAYRLLTDEADLPLLTFVHRRLE</sequence>
<organism evidence="1 3">
    <name type="scientific">Asparagus officinalis</name>
    <name type="common">Garden asparagus</name>
    <dbReference type="NCBI Taxonomy" id="4686"/>
    <lineage>
        <taxon>Eukaryota</taxon>
        <taxon>Viridiplantae</taxon>
        <taxon>Streptophyta</taxon>
        <taxon>Embryophyta</taxon>
        <taxon>Tracheophyta</taxon>
        <taxon>Spermatophyta</taxon>
        <taxon>Magnoliopsida</taxon>
        <taxon>Liliopsida</taxon>
        <taxon>Asparagales</taxon>
        <taxon>Asparagaceae</taxon>
        <taxon>Asparagoideae</taxon>
        <taxon>Asparagus</taxon>
    </lineage>
</organism>
<name>A0A5P1EXH5_ASPOF</name>
<evidence type="ECO:0000313" key="2">
    <source>
        <dbReference type="EMBL" id="ONK68852.1"/>
    </source>
</evidence>
<accession>A0A5P1EXH5</accession>
<proteinExistence type="predicted"/>
<dbReference type="Gramene" id="ONK68850">
    <property type="protein sequence ID" value="ONK68850"/>
    <property type="gene ID" value="A4U43_C05F16660"/>
</dbReference>
<evidence type="ECO:0000313" key="1">
    <source>
        <dbReference type="EMBL" id="ONK68850.1"/>
    </source>
</evidence>
<dbReference type="Gramene" id="ONK68852">
    <property type="protein sequence ID" value="ONK68852"/>
    <property type="gene ID" value="A4U43_C05F16690"/>
</dbReference>
<keyword evidence="3" id="KW-1185">Reference proteome</keyword>